<reference evidence="5" key="2">
    <citation type="submission" date="2016-10" db="EMBL/GenBank/DDBJ databases">
        <authorList>
            <person name="Varghese N."/>
            <person name="Submissions S."/>
        </authorList>
    </citation>
    <scope>NUCLEOTIDE SEQUENCE [LARGE SCALE GENOMIC DNA]</scope>
    <source>
        <strain evidence="5">DSM 24536</strain>
    </source>
</reference>
<evidence type="ECO:0000313" key="2">
    <source>
        <dbReference type="EMBL" id="SDM55931.1"/>
    </source>
</evidence>
<dbReference type="EMBL" id="FNHH01000061">
    <property type="protein sequence ID" value="SDN17443.1"/>
    <property type="molecule type" value="Genomic_DNA"/>
</dbReference>
<name>A0A1G9U7L3_9SPHI</name>
<proteinExistence type="predicted"/>
<reference evidence="2" key="1">
    <citation type="submission" date="2016-10" db="EMBL/GenBank/DDBJ databases">
        <authorList>
            <person name="de Groot N.N."/>
        </authorList>
    </citation>
    <scope>NUCLEOTIDE SEQUENCE [LARGE SCALE GENOMIC DNA]</scope>
    <source>
        <strain evidence="2">DSM 24536</strain>
    </source>
</reference>
<evidence type="ECO:0000313" key="5">
    <source>
        <dbReference type="Proteomes" id="UP000199226"/>
    </source>
</evidence>
<gene>
    <name evidence="1" type="ORF">SAMN05421813_1151</name>
    <name evidence="2" type="ORF">SAMN05421813_11584</name>
    <name evidence="3" type="ORF">SAMN05421813_1561</name>
    <name evidence="4" type="ORF">SAMN05421813_1611</name>
</gene>
<keyword evidence="5" id="KW-1185">Reference proteome</keyword>
<protein>
    <submittedName>
        <fullName evidence="2">Uncharacterized protein</fullName>
    </submittedName>
</protein>
<organism evidence="2 5">
    <name type="scientific">Daejeonella rubra</name>
    <dbReference type="NCBI Taxonomy" id="990371"/>
    <lineage>
        <taxon>Bacteria</taxon>
        <taxon>Pseudomonadati</taxon>
        <taxon>Bacteroidota</taxon>
        <taxon>Sphingobacteriia</taxon>
        <taxon>Sphingobacteriales</taxon>
        <taxon>Sphingobacteriaceae</taxon>
        <taxon>Daejeonella</taxon>
    </lineage>
</organism>
<dbReference type="EMBL" id="FNHH01000015">
    <property type="protein sequence ID" value="SDM55931.1"/>
    <property type="molecule type" value="Genomic_DNA"/>
</dbReference>
<sequence length="25" mass="2662">MKEYLLAITIVEMGGPGGVNKLKSL</sequence>
<evidence type="ECO:0000313" key="4">
    <source>
        <dbReference type="EMBL" id="SDN17443.1"/>
    </source>
</evidence>
<feature type="non-terminal residue" evidence="2">
    <location>
        <position position="25"/>
    </location>
</feature>
<evidence type="ECO:0000313" key="1">
    <source>
        <dbReference type="EMBL" id="SDM53531.1"/>
    </source>
</evidence>
<dbReference type="EMBL" id="FNHH01000015">
    <property type="protein sequence ID" value="SDM53531.1"/>
    <property type="molecule type" value="Genomic_DNA"/>
</dbReference>
<dbReference type="EMBL" id="FNHH01000056">
    <property type="protein sequence ID" value="SDN16431.1"/>
    <property type="molecule type" value="Genomic_DNA"/>
</dbReference>
<dbReference type="AlphaFoldDB" id="A0A1G9U7L3"/>
<dbReference type="Proteomes" id="UP000199226">
    <property type="component" value="Unassembled WGS sequence"/>
</dbReference>
<accession>A0A1G9U7L3</accession>
<evidence type="ECO:0000313" key="3">
    <source>
        <dbReference type="EMBL" id="SDN16431.1"/>
    </source>
</evidence>